<proteinExistence type="predicted"/>
<organism evidence="2 3">
    <name type="scientific">Adineta ricciae</name>
    <name type="common">Rotifer</name>
    <dbReference type="NCBI Taxonomy" id="249248"/>
    <lineage>
        <taxon>Eukaryota</taxon>
        <taxon>Metazoa</taxon>
        <taxon>Spiralia</taxon>
        <taxon>Gnathifera</taxon>
        <taxon>Rotifera</taxon>
        <taxon>Eurotatoria</taxon>
        <taxon>Bdelloidea</taxon>
        <taxon>Adinetida</taxon>
        <taxon>Adinetidae</taxon>
        <taxon>Adineta</taxon>
    </lineage>
</organism>
<feature type="region of interest" description="Disordered" evidence="1">
    <location>
        <begin position="1"/>
        <end position="27"/>
    </location>
</feature>
<dbReference type="Proteomes" id="UP000663828">
    <property type="component" value="Unassembled WGS sequence"/>
</dbReference>
<dbReference type="AlphaFoldDB" id="A0A816FN92"/>
<accession>A0A816FN92</accession>
<protein>
    <submittedName>
        <fullName evidence="2">Uncharacterized protein</fullName>
    </submittedName>
</protein>
<gene>
    <name evidence="2" type="ORF">XAT740_LOCUS57370</name>
</gene>
<keyword evidence="3" id="KW-1185">Reference proteome</keyword>
<sequence>MPTFESNFCDDISNSQRSQEIASKERQTTPTRNYVTLTLNTDGVLLKRISRSLWITCACINELPRNKRYDINNMLICSLSTGEEKPKKDEYSAILQDIVNELKFLEQIGVDIMLPSNAKNPHRTYTHFYAFAIAAVCDKPAQALMMNIKDPTGFFSCDWCCIPGETHLSNSRCFINNSATPAMLRTNKTYDHFMQILDANYVTKDPSKDRVCGHAGPCALRQLTYFEIGNSFCYDSLHGLYAGVFTFFLSFKEKANAFMAGYGSFVKSVHGPTLILKQLMNKFELLSYATTLFTKPDFHPKVALLINQIFSSKRRALPTCLTLHNVTSLTRSTVSPSSHVTEYLGKLCAKDHYTHYSTCFYRNVAFTIHRSNNKQVDNSAVMYSDHSNNLQLGIIIAIIQLTSTKDIVIIIDQADVVGFDRFSQNQTEYINDFVAYAKHSDPPHIVSIDCKSIREKVAYRKDPNVLTSVEYYIFPNLVEET</sequence>
<evidence type="ECO:0000313" key="2">
    <source>
        <dbReference type="EMBL" id="CAF1663715.1"/>
    </source>
</evidence>
<reference evidence="2" key="1">
    <citation type="submission" date="2021-02" db="EMBL/GenBank/DDBJ databases">
        <authorList>
            <person name="Nowell W R."/>
        </authorList>
    </citation>
    <scope>NUCLEOTIDE SEQUENCE</scope>
</reference>
<evidence type="ECO:0000256" key="1">
    <source>
        <dbReference type="SAM" id="MobiDB-lite"/>
    </source>
</evidence>
<name>A0A816FN92_ADIRI</name>
<dbReference type="EMBL" id="CAJNOR010011785">
    <property type="protein sequence ID" value="CAF1663715.1"/>
    <property type="molecule type" value="Genomic_DNA"/>
</dbReference>
<evidence type="ECO:0000313" key="3">
    <source>
        <dbReference type="Proteomes" id="UP000663828"/>
    </source>
</evidence>
<comment type="caution">
    <text evidence="2">The sequence shown here is derived from an EMBL/GenBank/DDBJ whole genome shotgun (WGS) entry which is preliminary data.</text>
</comment>
<feature type="compositionally biased region" description="Polar residues" evidence="1">
    <location>
        <begin position="1"/>
        <end position="21"/>
    </location>
</feature>